<evidence type="ECO:0000256" key="1">
    <source>
        <dbReference type="SAM" id="MobiDB-lite"/>
    </source>
</evidence>
<feature type="region of interest" description="Disordered" evidence="1">
    <location>
        <begin position="122"/>
        <end position="151"/>
    </location>
</feature>
<organism evidence="2 3">
    <name type="scientific">Datura stramonium</name>
    <name type="common">Jimsonweed</name>
    <name type="synonym">Common thornapple</name>
    <dbReference type="NCBI Taxonomy" id="4076"/>
    <lineage>
        <taxon>Eukaryota</taxon>
        <taxon>Viridiplantae</taxon>
        <taxon>Streptophyta</taxon>
        <taxon>Embryophyta</taxon>
        <taxon>Tracheophyta</taxon>
        <taxon>Spermatophyta</taxon>
        <taxon>Magnoliopsida</taxon>
        <taxon>eudicotyledons</taxon>
        <taxon>Gunneridae</taxon>
        <taxon>Pentapetalae</taxon>
        <taxon>asterids</taxon>
        <taxon>lamiids</taxon>
        <taxon>Solanales</taxon>
        <taxon>Solanaceae</taxon>
        <taxon>Solanoideae</taxon>
        <taxon>Datureae</taxon>
        <taxon>Datura</taxon>
    </lineage>
</organism>
<reference evidence="2 3" key="1">
    <citation type="journal article" date="2021" name="BMC Genomics">
        <title>Datura genome reveals duplications of psychoactive alkaloid biosynthetic genes and high mutation rate following tissue culture.</title>
        <authorList>
            <person name="Rajewski A."/>
            <person name="Carter-House D."/>
            <person name="Stajich J."/>
            <person name="Litt A."/>
        </authorList>
    </citation>
    <scope>NUCLEOTIDE SEQUENCE [LARGE SCALE GENOMIC DNA]</scope>
    <source>
        <strain evidence="2">AR-01</strain>
    </source>
</reference>
<sequence length="151" mass="17129">KYQKSEGDKHKQSPKIEEDETDDEPSSTRDESGDDNDDEEANEIGSDQEESGSDKEEDKDRKEEKEKPKKKKSNGNVSLKKDSGNKVTEKPRFLGYISDSHFDVDLLHRKAEVKAIIDDVINNMSDEEERDDGHPEAENDEDKNEGDDSDA</sequence>
<keyword evidence="3" id="KW-1185">Reference proteome</keyword>
<proteinExistence type="predicted"/>
<feature type="compositionally biased region" description="Basic and acidic residues" evidence="1">
    <location>
        <begin position="79"/>
        <end position="92"/>
    </location>
</feature>
<feature type="compositionally biased region" description="Basic and acidic residues" evidence="1">
    <location>
        <begin position="52"/>
        <end position="67"/>
    </location>
</feature>
<accession>A0ABS8URB7</accession>
<feature type="compositionally biased region" description="Acidic residues" evidence="1">
    <location>
        <begin position="32"/>
        <end position="51"/>
    </location>
</feature>
<dbReference type="EMBL" id="JACEIK010002471">
    <property type="protein sequence ID" value="MCD9561389.1"/>
    <property type="molecule type" value="Genomic_DNA"/>
</dbReference>
<evidence type="ECO:0000313" key="3">
    <source>
        <dbReference type="Proteomes" id="UP000823775"/>
    </source>
</evidence>
<dbReference type="Proteomes" id="UP000823775">
    <property type="component" value="Unassembled WGS sequence"/>
</dbReference>
<gene>
    <name evidence="2" type="ORF">HAX54_020492</name>
</gene>
<feature type="compositionally biased region" description="Acidic residues" evidence="1">
    <location>
        <begin position="138"/>
        <end position="151"/>
    </location>
</feature>
<name>A0ABS8URB7_DATST</name>
<evidence type="ECO:0000313" key="2">
    <source>
        <dbReference type="EMBL" id="MCD9561389.1"/>
    </source>
</evidence>
<protein>
    <submittedName>
        <fullName evidence="2">Uncharacterized protein</fullName>
    </submittedName>
</protein>
<feature type="non-terminal residue" evidence="2">
    <location>
        <position position="1"/>
    </location>
</feature>
<comment type="caution">
    <text evidence="2">The sequence shown here is derived from an EMBL/GenBank/DDBJ whole genome shotgun (WGS) entry which is preliminary data.</text>
</comment>
<feature type="region of interest" description="Disordered" evidence="1">
    <location>
        <begin position="1"/>
        <end position="96"/>
    </location>
</feature>
<feature type="compositionally biased region" description="Basic and acidic residues" evidence="1">
    <location>
        <begin position="1"/>
        <end position="16"/>
    </location>
</feature>